<feature type="chain" id="PRO_5046622853" evidence="13">
    <location>
        <begin position="29"/>
        <end position="716"/>
    </location>
</feature>
<evidence type="ECO:0000256" key="9">
    <source>
        <dbReference type="ARBA" id="ARBA00023237"/>
    </source>
</evidence>
<feature type="short sequence motif" description="TonB C-terminal box" evidence="11">
    <location>
        <begin position="699"/>
        <end position="716"/>
    </location>
</feature>
<comment type="similarity">
    <text evidence="10 12">Belongs to the TonB-dependent receptor family.</text>
</comment>
<dbReference type="Pfam" id="PF07715">
    <property type="entry name" value="Plug"/>
    <property type="match status" value="1"/>
</dbReference>
<evidence type="ECO:0000256" key="4">
    <source>
        <dbReference type="ARBA" id="ARBA00022692"/>
    </source>
</evidence>
<gene>
    <name evidence="16" type="ORF">K7G82_10755</name>
</gene>
<dbReference type="CDD" id="cd01347">
    <property type="entry name" value="ligand_gated_channel"/>
    <property type="match status" value="1"/>
</dbReference>
<accession>A0ABS7PN82</accession>
<evidence type="ECO:0000256" key="8">
    <source>
        <dbReference type="ARBA" id="ARBA00023136"/>
    </source>
</evidence>
<keyword evidence="5 13" id="KW-0732">Signal</keyword>
<evidence type="ECO:0000256" key="1">
    <source>
        <dbReference type="ARBA" id="ARBA00004571"/>
    </source>
</evidence>
<dbReference type="EMBL" id="JAINVV010000004">
    <property type="protein sequence ID" value="MBY8822775.1"/>
    <property type="molecule type" value="Genomic_DNA"/>
</dbReference>
<evidence type="ECO:0000256" key="10">
    <source>
        <dbReference type="PROSITE-ProRule" id="PRU01360"/>
    </source>
</evidence>
<evidence type="ECO:0000256" key="2">
    <source>
        <dbReference type="ARBA" id="ARBA00022448"/>
    </source>
</evidence>
<dbReference type="Pfam" id="PF00593">
    <property type="entry name" value="TonB_dep_Rec_b-barrel"/>
    <property type="match status" value="1"/>
</dbReference>
<dbReference type="InterPro" id="IPR012910">
    <property type="entry name" value="Plug_dom"/>
</dbReference>
<evidence type="ECO:0000256" key="12">
    <source>
        <dbReference type="RuleBase" id="RU003357"/>
    </source>
</evidence>
<evidence type="ECO:0000259" key="15">
    <source>
        <dbReference type="Pfam" id="PF07715"/>
    </source>
</evidence>
<dbReference type="InterPro" id="IPR010917">
    <property type="entry name" value="TonB_rcpt_CS"/>
</dbReference>
<keyword evidence="8 10" id="KW-0472">Membrane</keyword>
<keyword evidence="17" id="KW-1185">Reference proteome</keyword>
<dbReference type="PROSITE" id="PS52016">
    <property type="entry name" value="TONB_DEPENDENT_REC_3"/>
    <property type="match status" value="1"/>
</dbReference>
<sequence length="716" mass="76933">MLEFIGKRALAGAGTLAVAMLLAAPVHAQSPEGADADGQPQASGDDIVVTASGFEQKIVEAPASISVIGRETLQERRFGSLAEALGDVEGVDVGDTAGKTGGLNISIRGMPSDYTLVLVDGRRQNSPGSVTPNGFGETSTGFLPPFSAIDRIEVVRGPMSTLYGSDAMGGVINLITRKVGDRWSGTVSAESTIQEHGDFGNIVSANAYMQGPIVRNLIGLSLRGSIYHREAAALQYENANGVLIPVSTRGPSPVKADIYTFGGRLSITPSPDHDIWFEADRARQKYDNSQGQLGTATVQGGYGPIQRFNRDNYVLAHTWRAGFGTLETTLTRNMTETIGRTVPPGTPGVVAGTPRTLEATNSIADTRLVSSIGAFTFTLGGQYWKAEMIDGVAPEKYEFEQWAAFAENELKIADSFRFTLGARYDHHSTFGGKLSPRAYAVWNATDSLTVKGGISRGFKTPRLDQIAEGITGFGGQGTIPLIGSPGLKPETSTTYEAGLYFDNGGFFSGNVTVFNNEFKDKIAAGPGIPNCRFNGNPNRPGCLDVGQFPNVDLFGQSINVDEAVTRGGEVAARFEFTDALTLGLNYTYTESEQKSGAQKGLPLTNTPKHMVNGNLRWRVDDKATLWVRGEIRSSRYRGAGAPQTALGDFKGYELFHLGGSLQVTERFRLAATVFNIFDTDFVRYLPYASGNTTVYAAEYANNQEGRRLWLSATVDF</sequence>
<dbReference type="SUPFAM" id="SSF56935">
    <property type="entry name" value="Porins"/>
    <property type="match status" value="1"/>
</dbReference>
<feature type="domain" description="TonB-dependent receptor plug" evidence="15">
    <location>
        <begin position="59"/>
        <end position="171"/>
    </location>
</feature>
<evidence type="ECO:0000313" key="16">
    <source>
        <dbReference type="EMBL" id="MBY8822775.1"/>
    </source>
</evidence>
<keyword evidence="9 10" id="KW-0998">Cell outer membrane</keyword>
<comment type="subcellular location">
    <subcellularLocation>
        <location evidence="1 10">Cell outer membrane</location>
        <topology evidence="1 10">Multi-pass membrane protein</topology>
    </subcellularLocation>
</comment>
<keyword evidence="16" id="KW-0675">Receptor</keyword>
<feature type="domain" description="TonB-dependent receptor-like beta-barrel" evidence="14">
    <location>
        <begin position="281"/>
        <end position="676"/>
    </location>
</feature>
<dbReference type="InterPro" id="IPR037066">
    <property type="entry name" value="Plug_dom_sf"/>
</dbReference>
<feature type="signal peptide" evidence="13">
    <location>
        <begin position="1"/>
        <end position="28"/>
    </location>
</feature>
<proteinExistence type="inferred from homology"/>
<evidence type="ECO:0000259" key="14">
    <source>
        <dbReference type="Pfam" id="PF00593"/>
    </source>
</evidence>
<keyword evidence="7 12" id="KW-0798">TonB box</keyword>
<evidence type="ECO:0000256" key="11">
    <source>
        <dbReference type="PROSITE-ProRule" id="PRU10144"/>
    </source>
</evidence>
<evidence type="ECO:0000256" key="6">
    <source>
        <dbReference type="ARBA" id="ARBA00023065"/>
    </source>
</evidence>
<comment type="caution">
    <text evidence="16">The sequence shown here is derived from an EMBL/GenBank/DDBJ whole genome shotgun (WGS) entry which is preliminary data.</text>
</comment>
<dbReference type="PANTHER" id="PTHR30069:SF53">
    <property type="entry name" value="COLICIN I RECEPTOR-RELATED"/>
    <property type="match status" value="1"/>
</dbReference>
<evidence type="ECO:0000313" key="17">
    <source>
        <dbReference type="Proteomes" id="UP000706039"/>
    </source>
</evidence>
<keyword evidence="6" id="KW-0406">Ion transport</keyword>
<protein>
    <submittedName>
        <fullName evidence="16">TonB-dependent receptor</fullName>
    </submittedName>
</protein>
<dbReference type="Gene3D" id="2.170.130.10">
    <property type="entry name" value="TonB-dependent receptor, plug domain"/>
    <property type="match status" value="1"/>
</dbReference>
<dbReference type="InterPro" id="IPR039426">
    <property type="entry name" value="TonB-dep_rcpt-like"/>
</dbReference>
<keyword evidence="4 10" id="KW-0812">Transmembrane</keyword>
<organism evidence="16 17">
    <name type="scientific">Sphingomonas colocasiae</name>
    <dbReference type="NCBI Taxonomy" id="1848973"/>
    <lineage>
        <taxon>Bacteria</taxon>
        <taxon>Pseudomonadati</taxon>
        <taxon>Pseudomonadota</taxon>
        <taxon>Alphaproteobacteria</taxon>
        <taxon>Sphingomonadales</taxon>
        <taxon>Sphingomonadaceae</taxon>
        <taxon>Sphingomonas</taxon>
    </lineage>
</organism>
<keyword evidence="2 10" id="KW-0813">Transport</keyword>
<dbReference type="InterPro" id="IPR000531">
    <property type="entry name" value="Beta-barrel_TonB"/>
</dbReference>
<evidence type="ECO:0000256" key="3">
    <source>
        <dbReference type="ARBA" id="ARBA00022452"/>
    </source>
</evidence>
<dbReference type="InterPro" id="IPR036942">
    <property type="entry name" value="Beta-barrel_TonB_sf"/>
</dbReference>
<dbReference type="Gene3D" id="2.40.170.20">
    <property type="entry name" value="TonB-dependent receptor, beta-barrel domain"/>
    <property type="match status" value="1"/>
</dbReference>
<dbReference type="PROSITE" id="PS01156">
    <property type="entry name" value="TONB_DEPENDENT_REC_2"/>
    <property type="match status" value="1"/>
</dbReference>
<keyword evidence="3 10" id="KW-1134">Transmembrane beta strand</keyword>
<dbReference type="RefSeq" id="WP_222989830.1">
    <property type="nucleotide sequence ID" value="NZ_JAINVV010000004.1"/>
</dbReference>
<dbReference type="Proteomes" id="UP000706039">
    <property type="component" value="Unassembled WGS sequence"/>
</dbReference>
<dbReference type="PANTHER" id="PTHR30069">
    <property type="entry name" value="TONB-DEPENDENT OUTER MEMBRANE RECEPTOR"/>
    <property type="match status" value="1"/>
</dbReference>
<evidence type="ECO:0000256" key="7">
    <source>
        <dbReference type="ARBA" id="ARBA00023077"/>
    </source>
</evidence>
<name>A0ABS7PN82_9SPHN</name>
<reference evidence="16 17" key="1">
    <citation type="submission" date="2021-08" db="EMBL/GenBank/DDBJ databases">
        <authorList>
            <person name="Tuo L."/>
        </authorList>
    </citation>
    <scope>NUCLEOTIDE SEQUENCE [LARGE SCALE GENOMIC DNA]</scope>
    <source>
        <strain evidence="16 17">JCM 31229</strain>
    </source>
</reference>
<evidence type="ECO:0000256" key="13">
    <source>
        <dbReference type="SAM" id="SignalP"/>
    </source>
</evidence>
<evidence type="ECO:0000256" key="5">
    <source>
        <dbReference type="ARBA" id="ARBA00022729"/>
    </source>
</evidence>